<dbReference type="eggNOG" id="ENOG50305WW">
    <property type="taxonomic scope" value="Bacteria"/>
</dbReference>
<keyword evidence="4" id="KW-1185">Reference proteome</keyword>
<dbReference type="EMBL" id="ASWH01000001">
    <property type="protein sequence ID" value="EOW83133.1"/>
    <property type="molecule type" value="Genomic_DNA"/>
</dbReference>
<evidence type="ECO:0000313" key="4">
    <source>
        <dbReference type="Proteomes" id="UP000014160"/>
    </source>
</evidence>
<proteinExistence type="predicted"/>
<name>R2XRY6_9ENTE</name>
<evidence type="ECO:0000313" key="1">
    <source>
        <dbReference type="EMBL" id="EOI57293.1"/>
    </source>
</evidence>
<reference evidence="1 3" key="1">
    <citation type="submission" date="2013-02" db="EMBL/GenBank/DDBJ databases">
        <title>The Genome Sequence of Enterococcus gilvus ATCC BAA-350.</title>
        <authorList>
            <consortium name="The Broad Institute Genome Sequencing Platform"/>
            <consortium name="The Broad Institute Genome Sequencing Center for Infectious Disease"/>
            <person name="Earl A.M."/>
            <person name="Gilmore M.S."/>
            <person name="Lebreton F."/>
            <person name="Walker B."/>
            <person name="Young S.K."/>
            <person name="Zeng Q."/>
            <person name="Gargeya S."/>
            <person name="Fitzgerald M."/>
            <person name="Haas B."/>
            <person name="Abouelleil A."/>
            <person name="Alvarado L."/>
            <person name="Arachchi H.M."/>
            <person name="Berlin A.M."/>
            <person name="Chapman S.B."/>
            <person name="Dewar J."/>
            <person name="Goldberg J."/>
            <person name="Griggs A."/>
            <person name="Gujja S."/>
            <person name="Hansen M."/>
            <person name="Howarth C."/>
            <person name="Imamovic A."/>
            <person name="Larimer J."/>
            <person name="McCowan C."/>
            <person name="Murphy C."/>
            <person name="Neiman D."/>
            <person name="Pearson M."/>
            <person name="Priest M."/>
            <person name="Roberts A."/>
            <person name="Saif S."/>
            <person name="Shea T."/>
            <person name="Sisk P."/>
            <person name="Sykes S."/>
            <person name="Wortman J."/>
            <person name="Nusbaum C."/>
            <person name="Birren B."/>
        </authorList>
    </citation>
    <scope>NUCLEOTIDE SEQUENCE [LARGE SCALE GENOMIC DNA]</scope>
    <source>
        <strain evidence="1 3">ATCC BAA-350</strain>
    </source>
</reference>
<dbReference type="Proteomes" id="UP000014160">
    <property type="component" value="Unassembled WGS sequence"/>
</dbReference>
<organism evidence="1 3">
    <name type="scientific">Enterococcus gilvus ATCC BAA-350</name>
    <dbReference type="NCBI Taxonomy" id="1158614"/>
    <lineage>
        <taxon>Bacteria</taxon>
        <taxon>Bacillati</taxon>
        <taxon>Bacillota</taxon>
        <taxon>Bacilli</taxon>
        <taxon>Lactobacillales</taxon>
        <taxon>Enterococcaceae</taxon>
        <taxon>Enterococcus</taxon>
    </lineage>
</organism>
<sequence>MVAKLWTEEETNYLIANVKFDWYGNVKNYSSLVSDMGRTEPALKRQIVILRSIGDLPPMKTDEDFLEVIKQKALFAETNQILNLEELCQEIKVSERVFKRRISKWRKDGSLPKIDMTLQFDLYRRHYSELEDKKIIYMKKRGSSNKEIANLLGRSKKSIDSRIFLLKELGELDISGHWLDWEEQAILENVTFDDNGFVNNYPKLQNLLQGRRNTETIRGKIFSLRKQGRLKTMPKPGTTSVKRKEYMQKVNAITFAKKEQKKNQIIYTHQTKKPTSGATEAGK</sequence>
<reference evidence="2 4" key="2">
    <citation type="submission" date="2013-03" db="EMBL/GenBank/DDBJ databases">
        <title>The Genome Sequence of Enterococcus gilvus ATCC BAA-350 (PacBio/Illumina hybrid assembly).</title>
        <authorList>
            <consortium name="The Broad Institute Genomics Platform"/>
            <consortium name="The Broad Institute Genome Sequencing Center for Infectious Disease"/>
            <person name="Earl A."/>
            <person name="Russ C."/>
            <person name="Gilmore M."/>
            <person name="Surin D."/>
            <person name="Walker B."/>
            <person name="Young S."/>
            <person name="Zeng Q."/>
            <person name="Gargeya S."/>
            <person name="Fitzgerald M."/>
            <person name="Haas B."/>
            <person name="Abouelleil A."/>
            <person name="Allen A.W."/>
            <person name="Alvarado L."/>
            <person name="Arachchi H.M."/>
            <person name="Berlin A.M."/>
            <person name="Chapman S.B."/>
            <person name="Gainer-Dewar J."/>
            <person name="Goldberg J."/>
            <person name="Griggs A."/>
            <person name="Gujja S."/>
            <person name="Hansen M."/>
            <person name="Howarth C."/>
            <person name="Imamovic A."/>
            <person name="Ireland A."/>
            <person name="Larimer J."/>
            <person name="McCowan C."/>
            <person name="Murphy C."/>
            <person name="Pearson M."/>
            <person name="Poon T.W."/>
            <person name="Priest M."/>
            <person name="Roberts A."/>
            <person name="Saif S."/>
            <person name="Shea T."/>
            <person name="Sisk P."/>
            <person name="Sykes S."/>
            <person name="Wortman J."/>
            <person name="Nusbaum C."/>
            <person name="Birren B."/>
        </authorList>
    </citation>
    <scope>NUCLEOTIDE SEQUENCE [LARGE SCALE GENOMIC DNA]</scope>
    <source>
        <strain evidence="2 4">ATCC BAA-350</strain>
    </source>
</reference>
<gene>
    <name evidence="2" type="ORF">I592_02460</name>
    <name evidence="1" type="ORF">UKC_01507</name>
</gene>
<dbReference type="PATRIC" id="fig|1158614.3.peg.1521"/>
<dbReference type="Proteomes" id="UP000013750">
    <property type="component" value="Unassembled WGS sequence"/>
</dbReference>
<protein>
    <submittedName>
        <fullName evidence="1">Uncharacterized protein</fullName>
    </submittedName>
</protein>
<evidence type="ECO:0000313" key="2">
    <source>
        <dbReference type="EMBL" id="EOW83133.1"/>
    </source>
</evidence>
<dbReference type="RefSeq" id="WP_010779924.1">
    <property type="nucleotide sequence ID" value="NZ_ASWH01000001.1"/>
</dbReference>
<accession>R2XRY6</accession>
<dbReference type="EMBL" id="AJDQ01000006">
    <property type="protein sequence ID" value="EOI57293.1"/>
    <property type="molecule type" value="Genomic_DNA"/>
</dbReference>
<dbReference type="HOGENOM" id="CLU_979133_0_0_9"/>
<comment type="caution">
    <text evidence="1">The sequence shown here is derived from an EMBL/GenBank/DDBJ whole genome shotgun (WGS) entry which is preliminary data.</text>
</comment>
<evidence type="ECO:0000313" key="3">
    <source>
        <dbReference type="Proteomes" id="UP000013750"/>
    </source>
</evidence>
<dbReference type="AlphaFoldDB" id="R2XRY6"/>